<dbReference type="AlphaFoldDB" id="A0A2P2PRP9"/>
<accession>A0A2P2PRP9</accession>
<dbReference type="EMBL" id="GGEC01076930">
    <property type="protein sequence ID" value="MBX57414.1"/>
    <property type="molecule type" value="Transcribed_RNA"/>
</dbReference>
<name>A0A2P2PRP9_RHIMU</name>
<reference evidence="1" key="1">
    <citation type="submission" date="2018-02" db="EMBL/GenBank/DDBJ databases">
        <title>Rhizophora mucronata_Transcriptome.</title>
        <authorList>
            <person name="Meera S.P."/>
            <person name="Sreeshan A."/>
            <person name="Augustine A."/>
        </authorList>
    </citation>
    <scope>NUCLEOTIDE SEQUENCE</scope>
    <source>
        <tissue evidence="1">Leaf</tissue>
    </source>
</reference>
<proteinExistence type="predicted"/>
<organism evidence="1">
    <name type="scientific">Rhizophora mucronata</name>
    <name type="common">Asiatic mangrove</name>
    <dbReference type="NCBI Taxonomy" id="61149"/>
    <lineage>
        <taxon>Eukaryota</taxon>
        <taxon>Viridiplantae</taxon>
        <taxon>Streptophyta</taxon>
        <taxon>Embryophyta</taxon>
        <taxon>Tracheophyta</taxon>
        <taxon>Spermatophyta</taxon>
        <taxon>Magnoliopsida</taxon>
        <taxon>eudicotyledons</taxon>
        <taxon>Gunneridae</taxon>
        <taxon>Pentapetalae</taxon>
        <taxon>rosids</taxon>
        <taxon>fabids</taxon>
        <taxon>Malpighiales</taxon>
        <taxon>Rhizophoraceae</taxon>
        <taxon>Rhizophora</taxon>
    </lineage>
</organism>
<sequence length="35" mass="4184">MFKIYTVRILLYDAITIISRKEPSISYLHTHIYLA</sequence>
<protein>
    <submittedName>
        <fullName evidence="1">Uncharacterized protein</fullName>
    </submittedName>
</protein>
<evidence type="ECO:0000313" key="1">
    <source>
        <dbReference type="EMBL" id="MBX57414.1"/>
    </source>
</evidence>